<feature type="transmembrane region" description="Helical" evidence="25">
    <location>
        <begin position="82"/>
        <end position="104"/>
    </location>
</feature>
<evidence type="ECO:0000256" key="6">
    <source>
        <dbReference type="ARBA" id="ARBA00023136"/>
    </source>
</evidence>
<feature type="transmembrane region" description="Helical" evidence="25">
    <location>
        <begin position="209"/>
        <end position="225"/>
    </location>
</feature>
<feature type="transmembrane region" description="Helical" evidence="25">
    <location>
        <begin position="12"/>
        <end position="29"/>
    </location>
</feature>
<comment type="catalytic activity">
    <reaction evidence="19">
        <text>L-alanyl-L-lysine(out) = L-alanyl-L-lysine(in)</text>
        <dbReference type="Rhea" id="RHEA:79415"/>
        <dbReference type="ChEBI" id="CHEBI:192470"/>
    </reaction>
</comment>
<feature type="transmembrane region" description="Helical" evidence="25">
    <location>
        <begin position="171"/>
        <end position="189"/>
    </location>
</feature>
<dbReference type="PANTHER" id="PTHR23512:SF3">
    <property type="entry name" value="MAJOR FACILITATOR SUPERFAMILY DOMAIN-CONTAINING PROTEIN 1"/>
    <property type="match status" value="1"/>
</dbReference>
<comment type="catalytic activity">
    <reaction evidence="16">
        <text>L-lysyl-L-lysine(out) = L-lysyl-L-lysine(in)</text>
        <dbReference type="Rhea" id="RHEA:79403"/>
        <dbReference type="ChEBI" id="CHEBI:229956"/>
    </reaction>
</comment>
<name>A0A8J6T7J7_9DELT</name>
<feature type="transmembrane region" description="Helical" evidence="25">
    <location>
        <begin position="232"/>
        <end position="255"/>
    </location>
</feature>
<gene>
    <name evidence="27" type="ORF">H8E19_07715</name>
</gene>
<proteinExistence type="inferred from homology"/>
<dbReference type="Pfam" id="PF07690">
    <property type="entry name" value="MFS_1"/>
    <property type="match status" value="1"/>
</dbReference>
<comment type="catalytic activity">
    <reaction evidence="15">
        <text>L-arginyl-L-alpha-amino acid(out) = L-arginyl-L-alpha-amino acid(in)</text>
        <dbReference type="Rhea" id="RHEA:79371"/>
        <dbReference type="ChEBI" id="CHEBI:84315"/>
    </reaction>
</comment>
<keyword evidence="6 25" id="KW-0472">Membrane</keyword>
<evidence type="ECO:0000256" key="15">
    <source>
        <dbReference type="ARBA" id="ARBA00044899"/>
    </source>
</evidence>
<evidence type="ECO:0000256" key="4">
    <source>
        <dbReference type="ARBA" id="ARBA00022692"/>
    </source>
</evidence>
<comment type="catalytic activity">
    <reaction evidence="12">
        <text>L-lysyl-L-alpha-amino acid(out) = L-lysyl-L-alpha-amino acid(in)</text>
        <dbReference type="Rhea" id="RHEA:79387"/>
        <dbReference type="ChEBI" id="CHEBI:229965"/>
    </reaction>
</comment>
<feature type="transmembrane region" description="Helical" evidence="25">
    <location>
        <begin position="111"/>
        <end position="131"/>
    </location>
</feature>
<keyword evidence="3" id="KW-0813">Transport</keyword>
<keyword evidence="5 25" id="KW-1133">Transmembrane helix</keyword>
<evidence type="ECO:0000256" key="14">
    <source>
        <dbReference type="ARBA" id="ARBA00044898"/>
    </source>
</evidence>
<comment type="catalytic activity">
    <reaction evidence="13">
        <text>L-alpha-aminoacyl-L-lysine(out) = L-alpha-aminoacyl-L-lysine(in)</text>
        <dbReference type="Rhea" id="RHEA:79383"/>
        <dbReference type="ChEBI" id="CHEBI:229966"/>
    </reaction>
</comment>
<feature type="transmembrane region" description="Helical" evidence="25">
    <location>
        <begin position="297"/>
        <end position="315"/>
    </location>
</feature>
<evidence type="ECO:0000256" key="23">
    <source>
        <dbReference type="ARBA" id="ARBA00045709"/>
    </source>
</evidence>
<feature type="transmembrane region" description="Helical" evidence="25">
    <location>
        <begin position="137"/>
        <end position="159"/>
    </location>
</feature>
<evidence type="ECO:0000256" key="12">
    <source>
        <dbReference type="ARBA" id="ARBA00044891"/>
    </source>
</evidence>
<feature type="transmembrane region" description="Helical" evidence="25">
    <location>
        <begin position="267"/>
        <end position="285"/>
    </location>
</feature>
<keyword evidence="7" id="KW-0458">Lysosome</keyword>
<comment type="caution">
    <text evidence="27">The sequence shown here is derived from an EMBL/GenBank/DDBJ whole genome shotgun (WGS) entry which is preliminary data.</text>
</comment>
<keyword evidence="4 25" id="KW-0812">Transmembrane</keyword>
<dbReference type="EMBL" id="JACNJD010000200">
    <property type="protein sequence ID" value="MBC8177279.1"/>
    <property type="molecule type" value="Genomic_DNA"/>
</dbReference>
<dbReference type="InterPro" id="IPR020846">
    <property type="entry name" value="MFS_dom"/>
</dbReference>
<dbReference type="GO" id="GO:0022857">
    <property type="term" value="F:transmembrane transporter activity"/>
    <property type="evidence" value="ECO:0007669"/>
    <property type="project" value="InterPro"/>
</dbReference>
<comment type="catalytic activity">
    <reaction evidence="14">
        <text>L-aspartyl-L-lysine(out) = L-aspartyl-L-lysine(in)</text>
        <dbReference type="Rhea" id="RHEA:79411"/>
        <dbReference type="ChEBI" id="CHEBI:229953"/>
    </reaction>
</comment>
<evidence type="ECO:0000259" key="26">
    <source>
        <dbReference type="PROSITE" id="PS50850"/>
    </source>
</evidence>
<evidence type="ECO:0000256" key="18">
    <source>
        <dbReference type="ARBA" id="ARBA00044912"/>
    </source>
</evidence>
<evidence type="ECO:0000256" key="22">
    <source>
        <dbReference type="ARBA" id="ARBA00045018"/>
    </source>
</evidence>
<evidence type="ECO:0000313" key="28">
    <source>
        <dbReference type="Proteomes" id="UP000650524"/>
    </source>
</evidence>
<sequence length="430" mass="46151">MPDSVKYPPAYLSWVVWGLGAAFYMSGFYQRVAPAVMTDYLMADFKIGAAALGNFSAFYFYSYVLVQIPTGILTDYWGPRKLLTVGAFIAALGAFLFAVAPNIFLANIGRLLIGGSVGVAWVALLMLSIHWFPPQRFALMTGMGLFCGIAGAVSAGVPLRVLVDQFGWRPVMLVSAVVSLIIAVFIWIIVRDDPSERSYTSFAPASDAINHSPASFLTGLGKVFFYKNTWLLSIAPAGIVGPMLAFSGLWGVPFLTTHYGLTPAKSAALTSMLLVACAVGGPLLGAFSDRIGSRKPIYMACCFAGCAGWIVILFVPELPLWVLGLLMTVTGFSAGVMVLSFAFVKESVPLSLAGTVSGVCNMGIMIGPMVLQPAMGYVLDSKWNGLLENGTRVYHLDAYQSAFSLMIAWSVISAILTCFTTETNCRQIVE</sequence>
<evidence type="ECO:0000256" key="8">
    <source>
        <dbReference type="ARBA" id="ARBA00044876"/>
    </source>
</evidence>
<dbReference type="InterPro" id="IPR052187">
    <property type="entry name" value="MFSD1"/>
</dbReference>
<evidence type="ECO:0000256" key="2">
    <source>
        <dbReference type="ARBA" id="ARBA00008335"/>
    </source>
</evidence>
<evidence type="ECO:0000256" key="19">
    <source>
        <dbReference type="ARBA" id="ARBA00044919"/>
    </source>
</evidence>
<feature type="transmembrane region" description="Helical" evidence="25">
    <location>
        <begin position="321"/>
        <end position="344"/>
    </location>
</feature>
<dbReference type="Proteomes" id="UP000650524">
    <property type="component" value="Unassembled WGS sequence"/>
</dbReference>
<evidence type="ECO:0000256" key="20">
    <source>
        <dbReference type="ARBA" id="ARBA00044924"/>
    </source>
</evidence>
<comment type="catalytic activity">
    <reaction evidence="8">
        <text>L-lysyl-L-alanine(out) = L-lysyl-L-alanine(in)</text>
        <dbReference type="Rhea" id="RHEA:79399"/>
        <dbReference type="ChEBI" id="CHEBI:229954"/>
    </reaction>
</comment>
<evidence type="ECO:0000256" key="5">
    <source>
        <dbReference type="ARBA" id="ARBA00022989"/>
    </source>
</evidence>
<comment type="catalytic activity">
    <reaction evidence="9">
        <text>L-histidyl-glycine(out) = L-histidyl-glycine(in)</text>
        <dbReference type="Rhea" id="RHEA:79395"/>
        <dbReference type="ChEBI" id="CHEBI:229957"/>
    </reaction>
</comment>
<evidence type="ECO:0000256" key="13">
    <source>
        <dbReference type="ARBA" id="ARBA00044893"/>
    </source>
</evidence>
<dbReference type="PROSITE" id="PS50850">
    <property type="entry name" value="MFS"/>
    <property type="match status" value="1"/>
</dbReference>
<comment type="similarity">
    <text evidence="2">Belongs to the major facilitator superfamily.</text>
</comment>
<comment type="catalytic activity">
    <reaction evidence="18">
        <text>L-histidyl-L-alpha-amino acid(out) = L-histidyl-L-alpha-amino acid(in)</text>
        <dbReference type="Rhea" id="RHEA:79379"/>
        <dbReference type="ChEBI" id="CHEBI:229964"/>
    </reaction>
</comment>
<evidence type="ECO:0000256" key="9">
    <source>
        <dbReference type="ARBA" id="ARBA00044878"/>
    </source>
</evidence>
<comment type="catalytic activity">
    <reaction evidence="11">
        <text>L-alpha-aminoacyl-L-histidine(out) = L-alpha-aminoacyl-L-histidine(in)</text>
        <dbReference type="Rhea" id="RHEA:79375"/>
        <dbReference type="ChEBI" id="CHEBI:229967"/>
    </reaction>
</comment>
<evidence type="ECO:0000256" key="24">
    <source>
        <dbReference type="ARBA" id="ARBA00046376"/>
    </source>
</evidence>
<feature type="domain" description="Major facilitator superfamily (MFS) profile" evidence="26">
    <location>
        <begin position="15"/>
        <end position="425"/>
    </location>
</feature>
<dbReference type="InterPro" id="IPR036259">
    <property type="entry name" value="MFS_trans_sf"/>
</dbReference>
<reference evidence="27 28" key="1">
    <citation type="submission" date="2020-08" db="EMBL/GenBank/DDBJ databases">
        <title>Bridging the membrane lipid divide: bacteria of the FCB group superphylum have the potential to synthesize archaeal ether lipids.</title>
        <authorList>
            <person name="Villanueva L."/>
            <person name="Von Meijenfeldt F.A.B."/>
            <person name="Westbye A.B."/>
            <person name="Yadav S."/>
            <person name="Hopmans E.C."/>
            <person name="Dutilh B.E."/>
            <person name="Sinninghe Damste J.S."/>
        </authorList>
    </citation>
    <scope>NUCLEOTIDE SEQUENCE [LARGE SCALE GENOMIC DNA]</scope>
    <source>
        <strain evidence="27">NIOZ-UU27</strain>
    </source>
</reference>
<evidence type="ECO:0000256" key="21">
    <source>
        <dbReference type="ARBA" id="ARBA00044985"/>
    </source>
</evidence>
<evidence type="ECO:0000256" key="25">
    <source>
        <dbReference type="SAM" id="Phobius"/>
    </source>
</evidence>
<protein>
    <recommendedName>
        <fullName evidence="21">Lysosomal dipeptide transporter MFSD1</fullName>
    </recommendedName>
    <alternativeName>
        <fullName evidence="22">Major facilitator superfamily domain-containing protein 1</fullName>
    </alternativeName>
</protein>
<dbReference type="SUPFAM" id="SSF103473">
    <property type="entry name" value="MFS general substrate transporter"/>
    <property type="match status" value="1"/>
</dbReference>
<accession>A0A8J6T7J7</accession>
<comment type="subcellular location">
    <subcellularLocation>
        <location evidence="1">Lysosome membrane</location>
        <topology evidence="1">Multi-pass membrane protein</topology>
    </subcellularLocation>
</comment>
<evidence type="ECO:0000256" key="17">
    <source>
        <dbReference type="ARBA" id="ARBA00044903"/>
    </source>
</evidence>
<comment type="subunit">
    <text evidence="24">Homodimer. Interacts with lysosomal protein GLMP (via lumenal domain); the interaction starts while both proteins are still in the endoplasmic reticulum and is required for stabilization of MFSD1 in lysosomes but has no direct effect on its targeting to lysosomes or transporter activity.</text>
</comment>
<evidence type="ECO:0000256" key="11">
    <source>
        <dbReference type="ARBA" id="ARBA00044884"/>
    </source>
</evidence>
<evidence type="ECO:0000256" key="10">
    <source>
        <dbReference type="ARBA" id="ARBA00044881"/>
    </source>
</evidence>
<feature type="transmembrane region" description="Helical" evidence="25">
    <location>
        <begin position="399"/>
        <end position="419"/>
    </location>
</feature>
<dbReference type="GO" id="GO:0005765">
    <property type="term" value="C:lysosomal membrane"/>
    <property type="evidence" value="ECO:0007669"/>
    <property type="project" value="UniProtKB-SubCell"/>
</dbReference>
<feature type="transmembrane region" description="Helical" evidence="25">
    <location>
        <begin position="356"/>
        <end position="379"/>
    </location>
</feature>
<dbReference type="AlphaFoldDB" id="A0A8J6T7J7"/>
<comment type="catalytic activity">
    <reaction evidence="10">
        <text>L-alpha-aminoacyl-L-arginine(out) = L-alpha-aminoacyl-L-arginine(in)</text>
        <dbReference type="Rhea" id="RHEA:79367"/>
        <dbReference type="ChEBI" id="CHEBI:229968"/>
    </reaction>
</comment>
<evidence type="ECO:0000256" key="7">
    <source>
        <dbReference type="ARBA" id="ARBA00023228"/>
    </source>
</evidence>
<organism evidence="27 28">
    <name type="scientific">Candidatus Desulfacyla euxinica</name>
    <dbReference type="NCBI Taxonomy" id="2841693"/>
    <lineage>
        <taxon>Bacteria</taxon>
        <taxon>Deltaproteobacteria</taxon>
        <taxon>Candidatus Desulfacyla</taxon>
    </lineage>
</organism>
<comment type="catalytic activity">
    <reaction evidence="20">
        <text>L-lysyl-glycine(out) = L-lysyl-glycine(in)</text>
        <dbReference type="Rhea" id="RHEA:79407"/>
        <dbReference type="ChEBI" id="CHEBI:191202"/>
    </reaction>
</comment>
<comment type="catalytic activity">
    <reaction evidence="17">
        <text>L-arginyl-glycine(out) = L-arginyl-glycine(in)</text>
        <dbReference type="Rhea" id="RHEA:79391"/>
        <dbReference type="ChEBI" id="CHEBI:229955"/>
    </reaction>
</comment>
<dbReference type="Gene3D" id="1.20.1250.20">
    <property type="entry name" value="MFS general substrate transporter like domains"/>
    <property type="match status" value="2"/>
</dbReference>
<comment type="function">
    <text evidence="23">Lysosomal dipeptide uniporter that selectively exports lysine, arginine or histidine-containing dipeptides with a net positive charge from the lysosome lumen into the cytosol. Could play a role in a specific type of protein O-glycosylation indirectly regulating macrophages migration and tissue invasion. Also essential for liver homeostasis.</text>
</comment>
<evidence type="ECO:0000256" key="1">
    <source>
        <dbReference type="ARBA" id="ARBA00004155"/>
    </source>
</evidence>
<evidence type="ECO:0000256" key="16">
    <source>
        <dbReference type="ARBA" id="ARBA00044900"/>
    </source>
</evidence>
<evidence type="ECO:0000256" key="3">
    <source>
        <dbReference type="ARBA" id="ARBA00022448"/>
    </source>
</evidence>
<evidence type="ECO:0000313" key="27">
    <source>
        <dbReference type="EMBL" id="MBC8177279.1"/>
    </source>
</evidence>
<dbReference type="PANTHER" id="PTHR23512">
    <property type="entry name" value="MAJOR FACILITATOR SUPERFAMILY DOMAIN-CONTAINING PROTEIN 1"/>
    <property type="match status" value="1"/>
</dbReference>
<dbReference type="InterPro" id="IPR011701">
    <property type="entry name" value="MFS"/>
</dbReference>
<feature type="transmembrane region" description="Helical" evidence="25">
    <location>
        <begin position="41"/>
        <end position="62"/>
    </location>
</feature>